<dbReference type="Gene3D" id="3.40.190.10">
    <property type="entry name" value="Periplasmic binding protein-like II"/>
    <property type="match status" value="2"/>
</dbReference>
<dbReference type="RefSeq" id="WP_149082523.1">
    <property type="nucleotide sequence ID" value="NZ_VTAW01000026.1"/>
</dbReference>
<dbReference type="PANTHER" id="PTHR43649:SF28">
    <property type="entry name" value="BINDING PROTEIN COMPONENT OF ABC SUGAR TRANSPORTER-RELATED"/>
    <property type="match status" value="1"/>
</dbReference>
<evidence type="ECO:0000313" key="6">
    <source>
        <dbReference type="Proteomes" id="UP000324104"/>
    </source>
</evidence>
<organism evidence="5 6">
    <name type="scientific">Natrialba swarupiae</name>
    <dbReference type="NCBI Taxonomy" id="2448032"/>
    <lineage>
        <taxon>Archaea</taxon>
        <taxon>Methanobacteriati</taxon>
        <taxon>Methanobacteriota</taxon>
        <taxon>Stenosarchaea group</taxon>
        <taxon>Halobacteria</taxon>
        <taxon>Halobacteriales</taxon>
        <taxon>Natrialbaceae</taxon>
        <taxon>Natrialba</taxon>
    </lineage>
</organism>
<dbReference type="AlphaFoldDB" id="A0A5D5AJ21"/>
<proteinExistence type="inferred from homology"/>
<keyword evidence="3" id="KW-0813">Transport</keyword>
<evidence type="ECO:0000256" key="2">
    <source>
        <dbReference type="ARBA" id="ARBA00008520"/>
    </source>
</evidence>
<keyword evidence="6" id="KW-1185">Reference proteome</keyword>
<dbReference type="PANTHER" id="PTHR43649">
    <property type="entry name" value="ARABINOSE-BINDING PROTEIN-RELATED"/>
    <property type="match status" value="1"/>
</dbReference>
<gene>
    <name evidence="5" type="ORF">FYC77_16120</name>
</gene>
<comment type="similarity">
    <text evidence="2">Belongs to the bacterial solute-binding protein 1 family.</text>
</comment>
<dbReference type="SUPFAM" id="SSF53850">
    <property type="entry name" value="Periplasmic binding protein-like II"/>
    <property type="match status" value="1"/>
</dbReference>
<evidence type="ECO:0000256" key="1">
    <source>
        <dbReference type="ARBA" id="ARBA00004196"/>
    </source>
</evidence>
<evidence type="ECO:0000313" key="5">
    <source>
        <dbReference type="EMBL" id="TYT60933.1"/>
    </source>
</evidence>
<dbReference type="InterPro" id="IPR006059">
    <property type="entry name" value="SBP"/>
</dbReference>
<keyword evidence="4" id="KW-0732">Signal</keyword>
<dbReference type="InterPro" id="IPR050490">
    <property type="entry name" value="Bact_solute-bd_prot1"/>
</dbReference>
<comment type="caution">
    <text evidence="5">The sequence shown here is derived from an EMBL/GenBank/DDBJ whole genome shotgun (WGS) entry which is preliminary data.</text>
</comment>
<comment type="subcellular location">
    <subcellularLocation>
        <location evidence="1">Cell envelope</location>
    </subcellularLocation>
</comment>
<evidence type="ECO:0000256" key="3">
    <source>
        <dbReference type="ARBA" id="ARBA00022448"/>
    </source>
</evidence>
<protein>
    <submittedName>
        <fullName evidence="5">Carbohydrate ABC transporter substrate-binding protein</fullName>
    </submittedName>
</protein>
<sequence>MGWGETDGSNASRRTVLRRVGMIGGAAVVLAGCTSDGHASDDGDANDPDDTSRLELIHWWTAGGEEDALEALLDGFLEEHEEGVIEENPAPGGAGSALNAAVQSRLIDEEPPSTFQIWPGEALRPFTDSNVLAALDDIWSDDMREAYIDSVRELSQRNGVYVAVPVNIHRLNNLFYNVDIVEDVGVDPRSVDDPETLLEVFEAVADAGYTPLAHQTQDAWPTVQLWETVFLGQHGLETFQSFLDGDVDGLAEPVAESLSLIERYREHVSPDASSIAWDEANAQVITGDAAFTHQGDWAAGHYSSAELTYGEEWSHVAFPGTDGVYTMVLDSFVMPDPNPSPELTSAFLQYCGSVDAQRRFNQPKGSIPPRTDVPAEEFPPFLQDQMADFDASGDQLPTITHGSAIHPATKNQLEEAFASFLESWNVETTAERLLEIVGP</sequence>
<dbReference type="Proteomes" id="UP000324104">
    <property type="component" value="Unassembled WGS sequence"/>
</dbReference>
<name>A0A5D5AJ21_9EURY</name>
<dbReference type="Pfam" id="PF13416">
    <property type="entry name" value="SBP_bac_8"/>
    <property type="match status" value="1"/>
</dbReference>
<accession>A0A5D5AJ21</accession>
<evidence type="ECO:0000256" key="4">
    <source>
        <dbReference type="ARBA" id="ARBA00022729"/>
    </source>
</evidence>
<dbReference type="EMBL" id="VTAW01000026">
    <property type="protein sequence ID" value="TYT60933.1"/>
    <property type="molecule type" value="Genomic_DNA"/>
</dbReference>
<reference evidence="5 6" key="1">
    <citation type="submission" date="2019-08" db="EMBL/GenBank/DDBJ databases">
        <title>Archaea genome.</title>
        <authorList>
            <person name="Kajale S."/>
            <person name="Shouche Y."/>
            <person name="Deshpande N."/>
            <person name="Sharma A."/>
        </authorList>
    </citation>
    <scope>NUCLEOTIDE SEQUENCE [LARGE SCALE GENOMIC DNA]</scope>
    <source>
        <strain evidence="5 6">ESP3B_9</strain>
    </source>
</reference>